<sequence>MRKALQSVRQIRSALWYRKDNVLSSLVRREHFSTDISRGCLCKLSYNGGIIRHSQPYYMSSRAMFADVATATNGVETRGGPLVKYERRIAEGELLDGDACQVSSNTLVLLNQFWIGI</sequence>
<evidence type="ECO:0000313" key="1">
    <source>
        <dbReference type="RefSeq" id="XP_016447573.1"/>
    </source>
</evidence>
<dbReference type="KEGG" id="nta:107772592"/>
<dbReference type="STRING" id="4097.A0A1S3Y5W6"/>
<evidence type="ECO:0000313" key="2">
    <source>
        <dbReference type="RefSeq" id="XP_016447574.1"/>
    </source>
</evidence>
<name>A0A1S3Y5W6_TOBAC</name>
<proteinExistence type="predicted"/>
<dbReference type="RefSeq" id="XP_016447573.1">
    <property type="nucleotide sequence ID" value="XM_016592087.1"/>
</dbReference>
<protein>
    <submittedName>
        <fullName evidence="1 2">Uncharacterized protein</fullName>
    </submittedName>
</protein>
<dbReference type="PaxDb" id="4097-A0A1S3Y5W6"/>
<dbReference type="RefSeq" id="XP_016447574.1">
    <property type="nucleotide sequence ID" value="XM_016592088.1"/>
</dbReference>
<dbReference type="OrthoDB" id="548867at2759"/>
<reference evidence="1 2" key="1">
    <citation type="submission" date="2025-04" db="UniProtKB">
        <authorList>
            <consortium name="RefSeq"/>
        </authorList>
    </citation>
    <scope>IDENTIFICATION</scope>
</reference>
<gene>
    <name evidence="1 2" type="primary">LOC107772592</name>
</gene>
<accession>A0A1S3Y5W6</accession>
<organism evidence="2">
    <name type="scientific">Nicotiana tabacum</name>
    <name type="common">Common tobacco</name>
    <dbReference type="NCBI Taxonomy" id="4097"/>
    <lineage>
        <taxon>Eukaryota</taxon>
        <taxon>Viridiplantae</taxon>
        <taxon>Streptophyta</taxon>
        <taxon>Embryophyta</taxon>
        <taxon>Tracheophyta</taxon>
        <taxon>Spermatophyta</taxon>
        <taxon>Magnoliopsida</taxon>
        <taxon>eudicotyledons</taxon>
        <taxon>Gunneridae</taxon>
        <taxon>Pentapetalae</taxon>
        <taxon>asterids</taxon>
        <taxon>lamiids</taxon>
        <taxon>Solanales</taxon>
        <taxon>Solanaceae</taxon>
        <taxon>Nicotianoideae</taxon>
        <taxon>Nicotianeae</taxon>
        <taxon>Nicotiana</taxon>
    </lineage>
</organism>
<dbReference type="OMA" id="NQFWIGI"/>
<dbReference type="AlphaFoldDB" id="A0A1S3Y5W6"/>